<proteinExistence type="predicted"/>
<keyword evidence="2" id="KW-1185">Reference proteome</keyword>
<accession>A0A6G7PU75</accession>
<dbReference type="SUPFAM" id="SSF88723">
    <property type="entry name" value="PIN domain-like"/>
    <property type="match status" value="1"/>
</dbReference>
<organism evidence="1 2">
    <name type="scientific">Thermosulfuriphilus ammonigenes</name>
    <dbReference type="NCBI Taxonomy" id="1936021"/>
    <lineage>
        <taxon>Bacteria</taxon>
        <taxon>Pseudomonadati</taxon>
        <taxon>Thermodesulfobacteriota</taxon>
        <taxon>Thermodesulfobacteria</taxon>
        <taxon>Thermodesulfobacteriales</taxon>
        <taxon>Thermodesulfobacteriaceae</taxon>
        <taxon>Thermosulfuriphilus</taxon>
    </lineage>
</organism>
<gene>
    <name evidence="1" type="ORF">G4V39_02265</name>
</gene>
<dbReference type="CDD" id="cd18692">
    <property type="entry name" value="PIN_VapC-like"/>
    <property type="match status" value="1"/>
</dbReference>
<evidence type="ECO:0000313" key="2">
    <source>
        <dbReference type="Proteomes" id="UP000502179"/>
    </source>
</evidence>
<dbReference type="Gene3D" id="3.40.50.1010">
    <property type="entry name" value="5'-nuclease"/>
    <property type="match status" value="1"/>
</dbReference>
<protein>
    <submittedName>
        <fullName evidence="1">PIN domain-containing protein</fullName>
    </submittedName>
</protein>
<dbReference type="RefSeq" id="WP_166031392.1">
    <property type="nucleotide sequence ID" value="NZ_CP048877.1"/>
</dbReference>
<reference evidence="1 2" key="1">
    <citation type="submission" date="2020-02" db="EMBL/GenBank/DDBJ databases">
        <title>Genome analysis of Thermosulfuriphilus ammonigenes ST65T, an anaerobic thermophilic chemolithoautotrophic bacterium isolated from a deep-sea hydrothermal vent.</title>
        <authorList>
            <person name="Slobodkina G."/>
            <person name="Allioux M."/>
            <person name="Merkel A."/>
            <person name="Alain K."/>
            <person name="Jebbar M."/>
            <person name="Slobodkin A."/>
        </authorList>
    </citation>
    <scope>NUCLEOTIDE SEQUENCE [LARGE SCALE GENOMIC DNA]</scope>
    <source>
        <strain evidence="1 2">ST65</strain>
    </source>
</reference>
<sequence>MTYKAFFDTNILAYEFELKDPKKRAIARQLLAEWRPSGRMMISVQVLQELYVVLTRKMGIAEEDAESIVQRYAKLPTIVITDPPLVLRGIEISRKYKISFWDALIVSAAKKGGCRVLFTEDLSHGMKLEGVEIINPFKGNPYLNL</sequence>
<dbReference type="AlphaFoldDB" id="A0A6G7PU75"/>
<dbReference type="Pfam" id="PF01850">
    <property type="entry name" value="PIN"/>
    <property type="match status" value="1"/>
</dbReference>
<dbReference type="InterPro" id="IPR002716">
    <property type="entry name" value="PIN_dom"/>
</dbReference>
<dbReference type="EMBL" id="CP048877">
    <property type="protein sequence ID" value="QIJ71170.1"/>
    <property type="molecule type" value="Genomic_DNA"/>
</dbReference>
<dbReference type="Proteomes" id="UP000502179">
    <property type="component" value="Chromosome"/>
</dbReference>
<name>A0A6G7PU75_9BACT</name>
<evidence type="ECO:0000313" key="1">
    <source>
        <dbReference type="EMBL" id="QIJ71170.1"/>
    </source>
</evidence>
<dbReference type="InterPro" id="IPR029060">
    <property type="entry name" value="PIN-like_dom_sf"/>
</dbReference>
<dbReference type="KEGG" id="tav:G4V39_02265"/>